<name>A0A177X0X2_BATDL</name>
<feature type="compositionally biased region" description="Polar residues" evidence="1">
    <location>
        <begin position="888"/>
        <end position="904"/>
    </location>
</feature>
<dbReference type="Pfam" id="PF13516">
    <property type="entry name" value="LRR_6"/>
    <property type="match status" value="1"/>
</dbReference>
<reference evidence="2 3" key="2">
    <citation type="submission" date="2016-05" db="EMBL/GenBank/DDBJ databases">
        <title>Lineage-specific infection strategies underlie the spectrum of fungal disease in amphibians.</title>
        <authorList>
            <person name="Cuomo C.A."/>
            <person name="Farrer R.A."/>
            <person name="James T."/>
            <person name="Longcore J."/>
            <person name="Birren B."/>
        </authorList>
    </citation>
    <scope>NUCLEOTIDE SEQUENCE [LARGE SCALE GENOMIC DNA]</scope>
    <source>
        <strain evidence="2 3">JEL423</strain>
    </source>
</reference>
<dbReference type="GO" id="GO:0019005">
    <property type="term" value="C:SCF ubiquitin ligase complex"/>
    <property type="evidence" value="ECO:0007669"/>
    <property type="project" value="TreeGrafter"/>
</dbReference>
<dbReference type="EMBL" id="DS022316">
    <property type="protein sequence ID" value="OAJ45411.1"/>
    <property type="molecule type" value="Genomic_DNA"/>
</dbReference>
<proteinExistence type="predicted"/>
<feature type="compositionally biased region" description="Basic and acidic residues" evidence="1">
    <location>
        <begin position="494"/>
        <end position="507"/>
    </location>
</feature>
<accession>A0A177X0X2</accession>
<protein>
    <recommendedName>
        <fullName evidence="4">F-box domain-containing protein</fullName>
    </recommendedName>
</protein>
<feature type="compositionally biased region" description="Basic and acidic residues" evidence="1">
    <location>
        <begin position="959"/>
        <end position="968"/>
    </location>
</feature>
<evidence type="ECO:0000256" key="1">
    <source>
        <dbReference type="SAM" id="MobiDB-lite"/>
    </source>
</evidence>
<feature type="region of interest" description="Disordered" evidence="1">
    <location>
        <begin position="494"/>
        <end position="538"/>
    </location>
</feature>
<dbReference type="Proteomes" id="UP000077115">
    <property type="component" value="Unassembled WGS sequence"/>
</dbReference>
<dbReference type="GO" id="GO:0031146">
    <property type="term" value="P:SCF-dependent proteasomal ubiquitin-dependent protein catabolic process"/>
    <property type="evidence" value="ECO:0007669"/>
    <property type="project" value="TreeGrafter"/>
</dbReference>
<dbReference type="InterPro" id="IPR006553">
    <property type="entry name" value="Leu-rich_rpt_Cys-con_subtyp"/>
</dbReference>
<gene>
    <name evidence="2" type="ORF">BDEG_28552</name>
</gene>
<feature type="compositionally biased region" description="Low complexity" evidence="1">
    <location>
        <begin position="929"/>
        <end position="947"/>
    </location>
</feature>
<evidence type="ECO:0008006" key="4">
    <source>
        <dbReference type="Google" id="ProtNLM"/>
    </source>
</evidence>
<reference evidence="2 3" key="1">
    <citation type="submission" date="2006-10" db="EMBL/GenBank/DDBJ databases">
        <title>The Genome Sequence of Batrachochytrium dendrobatidis JEL423.</title>
        <authorList>
            <consortium name="The Broad Institute Genome Sequencing Platform"/>
            <person name="Birren B."/>
            <person name="Lander E."/>
            <person name="Galagan J."/>
            <person name="Cuomo C."/>
            <person name="Devon K."/>
            <person name="Jaffe D."/>
            <person name="Butler J."/>
            <person name="Alvarez P."/>
            <person name="Gnerre S."/>
            <person name="Grabherr M."/>
            <person name="Kleber M."/>
            <person name="Mauceli E."/>
            <person name="Brockman W."/>
            <person name="Young S."/>
            <person name="LaButti K."/>
            <person name="Sykes S."/>
            <person name="DeCaprio D."/>
            <person name="Crawford M."/>
            <person name="Koehrsen M."/>
            <person name="Engels R."/>
            <person name="Montgomery P."/>
            <person name="Pearson M."/>
            <person name="Howarth C."/>
            <person name="Larson L."/>
            <person name="White J."/>
            <person name="O'Leary S."/>
            <person name="Kodira C."/>
            <person name="Zeng Q."/>
            <person name="Yandava C."/>
            <person name="Alvarado L."/>
            <person name="Longcore J."/>
            <person name="James T."/>
        </authorList>
    </citation>
    <scope>NUCLEOTIDE SEQUENCE [LARGE SCALE GENOMIC DNA]</scope>
    <source>
        <strain evidence="2 3">JEL423</strain>
    </source>
</reference>
<feature type="compositionally biased region" description="Polar residues" evidence="1">
    <location>
        <begin position="510"/>
        <end position="520"/>
    </location>
</feature>
<dbReference type="PANTHER" id="PTHR13318">
    <property type="entry name" value="PARTNER OF PAIRED, ISOFORM B-RELATED"/>
    <property type="match status" value="1"/>
</dbReference>
<evidence type="ECO:0000313" key="2">
    <source>
        <dbReference type="EMBL" id="OAJ45411.1"/>
    </source>
</evidence>
<dbReference type="InterPro" id="IPR001611">
    <property type="entry name" value="Leu-rich_rpt"/>
</dbReference>
<feature type="compositionally biased region" description="Basic residues" evidence="1">
    <location>
        <begin position="969"/>
        <end position="981"/>
    </location>
</feature>
<dbReference type="Gene3D" id="3.80.10.10">
    <property type="entry name" value="Ribonuclease Inhibitor"/>
    <property type="match status" value="3"/>
</dbReference>
<dbReference type="VEuPathDB" id="FungiDB:BDEG_28552"/>
<dbReference type="SUPFAM" id="SSF52047">
    <property type="entry name" value="RNI-like"/>
    <property type="match status" value="1"/>
</dbReference>
<dbReference type="SMART" id="SM00367">
    <property type="entry name" value="LRR_CC"/>
    <property type="match status" value="7"/>
</dbReference>
<dbReference type="eggNOG" id="KOG1947">
    <property type="taxonomic scope" value="Eukaryota"/>
</dbReference>
<organism evidence="2 3">
    <name type="scientific">Batrachochytrium dendrobatidis (strain JEL423)</name>
    <dbReference type="NCBI Taxonomy" id="403673"/>
    <lineage>
        <taxon>Eukaryota</taxon>
        <taxon>Fungi</taxon>
        <taxon>Fungi incertae sedis</taxon>
        <taxon>Chytridiomycota</taxon>
        <taxon>Chytridiomycota incertae sedis</taxon>
        <taxon>Chytridiomycetes</taxon>
        <taxon>Rhizophydiales</taxon>
        <taxon>Rhizophydiales incertae sedis</taxon>
        <taxon>Batrachochytrium</taxon>
    </lineage>
</organism>
<feature type="region of interest" description="Disordered" evidence="1">
    <location>
        <begin position="864"/>
        <end position="993"/>
    </location>
</feature>
<dbReference type="PANTHER" id="PTHR13318:SF265">
    <property type="entry name" value="F-BOX DOMAIN-CONTAINING PROTEIN"/>
    <property type="match status" value="1"/>
</dbReference>
<dbReference type="OrthoDB" id="10257471at2759"/>
<dbReference type="AlphaFoldDB" id="A0A177X0X2"/>
<dbReference type="STRING" id="403673.A0A177X0X2"/>
<dbReference type="InterPro" id="IPR032675">
    <property type="entry name" value="LRR_dom_sf"/>
</dbReference>
<evidence type="ECO:0000313" key="3">
    <source>
        <dbReference type="Proteomes" id="UP000077115"/>
    </source>
</evidence>
<sequence length="1083" mass="117722">METTHAAQSDHVTLSATTIDSNDSSSLSLACADAYLLDLNQGSTTVMMPVAVMRRIINYLPSACDRLSLLSLNRQWSLLAAASIYASPLLATSQSFERLLQLLSSPASTLIHPYSSLISTLDLSSSAAADSIFMGDLDLVLSRCPQLLCFRMKHCFHISNILVRSLSANCINLRQVDLPGCPSITDTFIPTLTTSCPNLEILDLAFTNVTLISLYNIISNCPSIVELNLTECKPAATSISNELMQIDFSRPLYHLNLRNSAVTDTILRFIAIHCPSLTELILESCINVTDNGAMKIINTCPLVEVLDCSFCEKITDVTLQVIAIRASATSGGKLQELHLTGCDRITPASILQLVQKCSMLELLVLDGCDQLCGSYIQNMATYHSDDIECTFEKNDLVKLAGYDPTCSSPTSEHLSGTTEPTLVSNCPTTPPLTPPCYAKQEDLQYVENTLTGSTEMGRSWKGLQSTMPEHFSLQPSTITSLAYAVTVSYSIKTNPDHSAHGLTRDPIESVDSSTSQSLKTSPRRTSRALQSRRSTTSFTASTDTFDQVEAALYERVEKIREKRRSVALCTGITHQSFEPLDDLDSNTVTTDSNQTTRQYNLNSKSVSKIQAQQKSFISKRSSGTAVNGWKSSVSTTNDCETTNETIASSNDTVDLNTSESIKNPVVAGLDSYTTEIPAQNALLGSGRRSKSMRASAIRAAPFIPIGSPSSAVVDGMSTTNNSSDSTIQHSCDSNRQLFKNHNTPTLEHPRELDSGMSGQRTLLASGRRNRHFRTESNVEHIRAHSNDDDTGHCMSTDERSNSTCGWGADPQAWTNPTLHTSSNSAWRVAAASANYNQRGSSNTDASEPLSMVAASPVFVDPWGSSQSGSRVGMPSAPTSHRMSLPAVSRSSWGDTAGHATSVSTRFPDAPAGWLRSQGNESFSKHTRRSSVCSSGSSHSSSSTSWHSRNMHTPSPPASGHEHRDDQRAPRRGNRSGQHKHSGSAAHHPVQPKVFVYTPPKPRGPLLLNLQIETPANGVDKPQCLSVHALDDPQHLAAAFCAFWGMIGFTEALRKVILLRKRSVGQGHLSHNRQGRTRHERVEQ</sequence>